<keyword evidence="7" id="KW-0090">Biological rhythms</keyword>
<feature type="domain" description="C2H2-type" evidence="14">
    <location>
        <begin position="1478"/>
        <end position="1506"/>
    </location>
</feature>
<dbReference type="PROSITE" id="PS00028">
    <property type="entry name" value="ZINC_FINGER_C2H2_1"/>
    <property type="match status" value="10"/>
</dbReference>
<feature type="compositionally biased region" description="Basic and acidic residues" evidence="12">
    <location>
        <begin position="856"/>
        <end position="870"/>
    </location>
</feature>
<evidence type="ECO:0000256" key="5">
    <source>
        <dbReference type="ARBA" id="ARBA00022771"/>
    </source>
</evidence>
<dbReference type="Pfam" id="PF18701">
    <property type="entry name" value="DUF5641"/>
    <property type="match status" value="1"/>
</dbReference>
<dbReference type="PANTHER" id="PTHR24381">
    <property type="entry name" value="ZINC FINGER PROTEIN"/>
    <property type="match status" value="1"/>
</dbReference>
<dbReference type="InterPro" id="IPR012337">
    <property type="entry name" value="RNaseH-like_sf"/>
</dbReference>
<dbReference type="FunFam" id="3.30.160.60:FF:000624">
    <property type="entry name" value="zinc finger protein 697"/>
    <property type="match status" value="1"/>
</dbReference>
<keyword evidence="3" id="KW-0479">Metal-binding</keyword>
<evidence type="ECO:0000256" key="3">
    <source>
        <dbReference type="ARBA" id="ARBA00022723"/>
    </source>
</evidence>
<dbReference type="InterPro" id="IPR036397">
    <property type="entry name" value="RNaseH_sf"/>
</dbReference>
<feature type="compositionally biased region" description="Polar residues" evidence="12">
    <location>
        <begin position="883"/>
        <end position="904"/>
    </location>
</feature>
<feature type="compositionally biased region" description="Low complexity" evidence="12">
    <location>
        <begin position="1132"/>
        <end position="1152"/>
    </location>
</feature>
<keyword evidence="4" id="KW-0677">Repeat</keyword>
<dbReference type="SMART" id="SM00355">
    <property type="entry name" value="ZnF_C2H2"/>
    <property type="match status" value="11"/>
</dbReference>
<feature type="domain" description="C2H2-type" evidence="14">
    <location>
        <begin position="1681"/>
        <end position="1709"/>
    </location>
</feature>
<dbReference type="EMBL" id="CADCXV010000302">
    <property type="protein sequence ID" value="CAB0029299.1"/>
    <property type="molecule type" value="Genomic_DNA"/>
</dbReference>
<feature type="domain" description="PAS" evidence="13">
    <location>
        <begin position="465"/>
        <end position="528"/>
    </location>
</feature>
<evidence type="ECO:0000256" key="4">
    <source>
        <dbReference type="ARBA" id="ARBA00022737"/>
    </source>
</evidence>
<dbReference type="PROSITE" id="PS50112">
    <property type="entry name" value="PAS"/>
    <property type="match status" value="1"/>
</dbReference>
<keyword evidence="2" id="KW-0597">Phosphoprotein</keyword>
<evidence type="ECO:0000256" key="2">
    <source>
        <dbReference type="ARBA" id="ARBA00022553"/>
    </source>
</evidence>
<dbReference type="Pfam" id="PF14598">
    <property type="entry name" value="PAS_11"/>
    <property type="match status" value="1"/>
</dbReference>
<evidence type="ECO:0000313" key="16">
    <source>
        <dbReference type="EMBL" id="CAB0029299.1"/>
    </source>
</evidence>
<dbReference type="Gene3D" id="3.30.420.10">
    <property type="entry name" value="Ribonuclease H-like superfamily/Ribonuclease H"/>
    <property type="match status" value="1"/>
</dbReference>
<dbReference type="Pfam" id="PF12114">
    <property type="entry name" value="Period_C"/>
    <property type="match status" value="1"/>
</dbReference>
<dbReference type="InterPro" id="IPR022728">
    <property type="entry name" value="Period_circadian-like_C"/>
</dbReference>
<proteinExistence type="predicted"/>
<evidence type="ECO:0000256" key="1">
    <source>
        <dbReference type="ARBA" id="ARBA00004123"/>
    </source>
</evidence>
<dbReference type="GO" id="GO:0005634">
    <property type="term" value="C:nucleus"/>
    <property type="evidence" value="ECO:0007669"/>
    <property type="project" value="UniProtKB-SubCell"/>
</dbReference>
<keyword evidence="5 11" id="KW-0863">Zinc-finger</keyword>
<evidence type="ECO:0000256" key="9">
    <source>
        <dbReference type="ARBA" id="ARBA00023242"/>
    </source>
</evidence>
<dbReference type="PROSITE" id="PS50157">
    <property type="entry name" value="ZINC_FINGER_C2H2_2"/>
    <property type="match status" value="10"/>
</dbReference>
<dbReference type="InterPro" id="IPR036236">
    <property type="entry name" value="Znf_C2H2_sf"/>
</dbReference>
<feature type="domain" description="C2H2-type" evidence="14">
    <location>
        <begin position="1594"/>
        <end position="1622"/>
    </location>
</feature>
<evidence type="ECO:0000256" key="6">
    <source>
        <dbReference type="ARBA" id="ARBA00022833"/>
    </source>
</evidence>
<gene>
    <name evidence="16" type="ORF">TBRA_LOCUS1344</name>
</gene>
<dbReference type="InterPro" id="IPR000014">
    <property type="entry name" value="PAS"/>
</dbReference>
<feature type="domain" description="C2H2-type" evidence="14">
    <location>
        <begin position="1565"/>
        <end position="1593"/>
    </location>
</feature>
<feature type="domain" description="C2H2-type" evidence="14">
    <location>
        <begin position="1507"/>
        <end position="1535"/>
    </location>
</feature>
<dbReference type="OrthoDB" id="7788983at2759"/>
<dbReference type="SUPFAM" id="SSF53098">
    <property type="entry name" value="Ribonuclease H-like"/>
    <property type="match status" value="1"/>
</dbReference>
<name>A0A6H5HZH6_9HYME</name>
<feature type="region of interest" description="Disordered" evidence="12">
    <location>
        <begin position="1211"/>
        <end position="1235"/>
    </location>
</feature>
<feature type="domain" description="C2H2-type" evidence="14">
    <location>
        <begin position="1414"/>
        <end position="1442"/>
    </location>
</feature>
<dbReference type="GO" id="GO:0048511">
    <property type="term" value="P:rhythmic process"/>
    <property type="evidence" value="ECO:0007669"/>
    <property type="project" value="UniProtKB-KW"/>
</dbReference>
<organism evidence="16 17">
    <name type="scientific">Trichogramma brassicae</name>
    <dbReference type="NCBI Taxonomy" id="86971"/>
    <lineage>
        <taxon>Eukaryota</taxon>
        <taxon>Metazoa</taxon>
        <taxon>Ecdysozoa</taxon>
        <taxon>Arthropoda</taxon>
        <taxon>Hexapoda</taxon>
        <taxon>Insecta</taxon>
        <taxon>Pterygota</taxon>
        <taxon>Neoptera</taxon>
        <taxon>Endopterygota</taxon>
        <taxon>Hymenoptera</taxon>
        <taxon>Apocrita</taxon>
        <taxon>Proctotrupomorpha</taxon>
        <taxon>Chalcidoidea</taxon>
        <taxon>Trichogrammatidae</taxon>
        <taxon>Trichogramma</taxon>
    </lineage>
</organism>
<evidence type="ECO:0000256" key="12">
    <source>
        <dbReference type="SAM" id="MobiDB-lite"/>
    </source>
</evidence>
<dbReference type="InterPro" id="IPR040676">
    <property type="entry name" value="DUF5641"/>
</dbReference>
<dbReference type="SUPFAM" id="SSF57667">
    <property type="entry name" value="beta-beta-alpha zinc fingers"/>
    <property type="match status" value="5"/>
</dbReference>
<dbReference type="GO" id="GO:0015074">
    <property type="term" value="P:DNA integration"/>
    <property type="evidence" value="ECO:0007669"/>
    <property type="project" value="InterPro"/>
</dbReference>
<dbReference type="GO" id="GO:0000981">
    <property type="term" value="F:DNA-binding transcription factor activity, RNA polymerase II-specific"/>
    <property type="evidence" value="ECO:0007669"/>
    <property type="project" value="TreeGrafter"/>
</dbReference>
<protein>
    <recommendedName>
        <fullName evidence="10">Period circadian protein</fullName>
    </recommendedName>
</protein>
<dbReference type="InterPro" id="IPR035965">
    <property type="entry name" value="PAS-like_dom_sf"/>
</dbReference>
<evidence type="ECO:0000256" key="8">
    <source>
        <dbReference type="ARBA" id="ARBA00023125"/>
    </source>
</evidence>
<dbReference type="GO" id="GO:0008270">
    <property type="term" value="F:zinc ion binding"/>
    <property type="evidence" value="ECO:0007669"/>
    <property type="project" value="UniProtKB-KW"/>
</dbReference>
<keyword evidence="8" id="KW-0238">DNA-binding</keyword>
<evidence type="ECO:0000256" key="7">
    <source>
        <dbReference type="ARBA" id="ARBA00023108"/>
    </source>
</evidence>
<feature type="compositionally biased region" description="Basic and acidic residues" evidence="12">
    <location>
        <begin position="759"/>
        <end position="768"/>
    </location>
</feature>
<evidence type="ECO:0000256" key="10">
    <source>
        <dbReference type="ARBA" id="ARBA00040849"/>
    </source>
</evidence>
<dbReference type="SUPFAM" id="SSF55785">
    <property type="entry name" value="PYP-like sensor domain (PAS domain)"/>
    <property type="match status" value="1"/>
</dbReference>
<feature type="domain" description="Integrase catalytic" evidence="15">
    <location>
        <begin position="5"/>
        <end position="197"/>
    </location>
</feature>
<accession>A0A6H5HZH6</accession>
<evidence type="ECO:0000313" key="17">
    <source>
        <dbReference type="Proteomes" id="UP000479190"/>
    </source>
</evidence>
<dbReference type="Gene3D" id="3.30.160.60">
    <property type="entry name" value="Classic Zinc Finger"/>
    <property type="match status" value="10"/>
</dbReference>
<feature type="region of interest" description="Disordered" evidence="12">
    <location>
        <begin position="949"/>
        <end position="968"/>
    </location>
</feature>
<dbReference type="CDD" id="cd00130">
    <property type="entry name" value="PAS"/>
    <property type="match status" value="1"/>
</dbReference>
<dbReference type="PROSITE" id="PS50994">
    <property type="entry name" value="INTEGRASE"/>
    <property type="match status" value="1"/>
</dbReference>
<keyword evidence="9" id="KW-0539">Nucleus</keyword>
<feature type="compositionally biased region" description="Low complexity" evidence="12">
    <location>
        <begin position="772"/>
        <end position="821"/>
    </location>
</feature>
<feature type="domain" description="C2H2-type" evidence="14">
    <location>
        <begin position="1359"/>
        <end position="1387"/>
    </location>
</feature>
<dbReference type="GO" id="GO:0000977">
    <property type="term" value="F:RNA polymerase II transcription regulatory region sequence-specific DNA binding"/>
    <property type="evidence" value="ECO:0007669"/>
    <property type="project" value="TreeGrafter"/>
</dbReference>
<feature type="domain" description="C2H2-type" evidence="14">
    <location>
        <begin position="1388"/>
        <end position="1411"/>
    </location>
</feature>
<feature type="compositionally biased region" description="Polar residues" evidence="12">
    <location>
        <begin position="738"/>
        <end position="757"/>
    </location>
</feature>
<dbReference type="Proteomes" id="UP000479190">
    <property type="component" value="Unassembled WGS sequence"/>
</dbReference>
<reference evidence="16 17" key="1">
    <citation type="submission" date="2020-02" db="EMBL/GenBank/DDBJ databases">
        <authorList>
            <person name="Ferguson B K."/>
        </authorList>
    </citation>
    <scope>NUCLEOTIDE SEQUENCE [LARGE SCALE GENOMIC DNA]</scope>
</reference>
<keyword evidence="6" id="KW-0862">Zinc</keyword>
<dbReference type="FunFam" id="3.30.450.20:FF:000066">
    <property type="entry name" value="Period circadian protein"/>
    <property type="match status" value="1"/>
</dbReference>
<evidence type="ECO:0000259" key="13">
    <source>
        <dbReference type="PROSITE" id="PS50112"/>
    </source>
</evidence>
<dbReference type="InterPro" id="IPR001584">
    <property type="entry name" value="Integrase_cat-core"/>
</dbReference>
<dbReference type="InterPro" id="IPR013087">
    <property type="entry name" value="Znf_C2H2_type"/>
</dbReference>
<keyword evidence="17" id="KW-1185">Reference proteome</keyword>
<feature type="domain" description="C2H2-type" evidence="14">
    <location>
        <begin position="1652"/>
        <end position="1680"/>
    </location>
</feature>
<feature type="region of interest" description="Disordered" evidence="12">
    <location>
        <begin position="853"/>
        <end position="911"/>
    </location>
</feature>
<dbReference type="PANTHER" id="PTHR24381:SF390">
    <property type="entry name" value="ZINC FINGER PROTEIN 37 HOMOLOG"/>
    <property type="match status" value="1"/>
</dbReference>
<feature type="region of interest" description="Disordered" evidence="12">
    <location>
        <begin position="729"/>
        <end position="830"/>
    </location>
</feature>
<sequence>MERVRVALPFSKVGVDYAGPFHVRAFHGRGRTSVKSYIAVFVCFVTKAVHLELVFKCDAPSFIAALKRFISRRGYLAEIWSDCGTNFVGADAELRAMFAQESELVKGVIRFSTNRGIKWRFNPPGAPHFGGLWEAAVKSTKFHIRRVVGEAKLTSEEFETLLCQVEACLNSRPLTSLVDDSQDAQPLTPAHFLIGRASIIIAEPRLTEDCLSPCQRWQLVTQMVQHFWDRWSEEYIRQLQPRGKWRKDTPAPKVGDVVLIKYESTPPTAWPLARVTEVHPGKDGVVRVLTLKTATSTVRRPVVKYARLKILYPWTPSACRRFAISSRSARDRTWISDANRSTTETIPKLISNKKEKSHKKKKTKNIITTTALIESTQAPSSCTQAKPEPVTNAQITQQVFEPVKPIVEKKTEEQAVVELVDATDPGVHNDSNTSLPTTATDAAGLAAKINPIDESSSQFTVKPEETIIPTIFSTRHNATCHYTFVDQDVVQYMGYLPQDMINRSLFCYYHPEDLPLIKDIYETIINLEESSSFRSKPYRFIVHNGGCIVIDTEWSCFVNPWTKKLEFVVGSHRVLKGPVDPNVFSPFNRKNNALTNISEEVLKEARVIRKEIEDMLVQGVQMRFRPPNNDALLSKTNDFTTFVENVLQELRSPVPLKDHMAVDDRSFSGTRCPLLQEHDSIMLGEISPHHEYLDSNSSTETPPSYNQLNYNDTIERFFNSNVVVQGTKGPFASDSEEIAQSSANSSEELGKNNNTASRPDGRRNKDLKCAASSTNGSGNSGSNEMLSSESNNQQSFSGGTNSNATTSQTTTNNSSNNNNNDNKNKGFKPPLLTESILHKHDAEMETLMVQKHRELKKGDKIRNKSNDQKAKAAAAAAAAQSGEAPNNAANNKSSRLKRSASQTPDPEGNFKMAKYDETLKSSQQQQNNLGQAISTTNNAFANKANNRAGNLLSQPMPASLAAPAPPPPSATVNNQCFANANISPQATTRYPPGFFQMFPVYYMPVPAAAPIPREDPALGTAAAPQDHQQHHMGFPSTMNPAAPYCYVPMPCMPAPMSGLMYPPTAFASQHHRTHPFAAAAAAAGVYDRSQAVTMPEAVASTGNLNNMSASLAAVAPQAHRQQARLNPAQFLQAGQQLQQSQPQVQQPMQTPASTMSPFDDDSNSKKRPASRATSVKAEPGSSMAMSESSKKIFSPAGIVSSCLTDDGGGYVPTSSSRIDRDCQSNSSASQQLTNSSSFGLYQTTKSRESWTDNGTSNKSFGVTRKEPRWIEEVNLTTELIYQFQLGSRSLGSVLERDLEFLKSTKQPSLVNDQLGQLFIDLDLEGFGSKPILEEISSNNTPDTGSDLSQRAVHEGHKDYACDKCGKKFGRKENFLLHQKTVHEGRKDFACDKCEKKFGRKSNLLSHLKSVHQDYLCDKCAKRFGNKPSLLKHITMVHDDRKDFSRDKSKEKFRKQSHLLFHQNTVQEGRKYFKAFQDYLCDDCGKKFGLKHHLLSHQKIVHEGGKDYSCDDCHKKFVNQSNLQKHQKMVHECREDFICNECEKKFGQKSTLLSHQRSVHDGRKDYACDKCDKKFGYNSHLLSHQRTVHEGRKDYLCEKCAKRFGNKQRLLYHQKTIHEGRKDFVRDKCEEKFRLKSNSLTHQKIVHENRNDFECDKCEWKFRYKQNLIRHQKIIHEGRRDFACNKCEKKFGQKVHLITHQKNAHEGHKDFACDKIMKKNFQMSNTQINTKIVRVARIN</sequence>
<dbReference type="Gene3D" id="3.30.450.20">
    <property type="entry name" value="PAS domain"/>
    <property type="match status" value="1"/>
</dbReference>
<feature type="compositionally biased region" description="Low complexity" evidence="12">
    <location>
        <begin position="1223"/>
        <end position="1235"/>
    </location>
</feature>
<evidence type="ECO:0000256" key="11">
    <source>
        <dbReference type="PROSITE-ProRule" id="PRU00042"/>
    </source>
</evidence>
<dbReference type="Pfam" id="PF00096">
    <property type="entry name" value="zf-C2H2"/>
    <property type="match status" value="8"/>
</dbReference>
<feature type="compositionally biased region" description="Low complexity" evidence="12">
    <location>
        <begin position="949"/>
        <end position="962"/>
    </location>
</feature>
<feature type="domain" description="C2H2-type" evidence="14">
    <location>
        <begin position="1536"/>
        <end position="1564"/>
    </location>
</feature>
<evidence type="ECO:0000259" key="14">
    <source>
        <dbReference type="PROSITE" id="PS50157"/>
    </source>
</evidence>
<evidence type="ECO:0000259" key="15">
    <source>
        <dbReference type="PROSITE" id="PS50994"/>
    </source>
</evidence>
<comment type="subcellular location">
    <subcellularLocation>
        <location evidence="1">Nucleus</location>
    </subcellularLocation>
</comment>
<feature type="region of interest" description="Disordered" evidence="12">
    <location>
        <begin position="1132"/>
        <end position="1189"/>
    </location>
</feature>